<feature type="region of interest" description="Disordered" evidence="5">
    <location>
        <begin position="345"/>
        <end position="364"/>
    </location>
</feature>
<dbReference type="PROSITE" id="PS50219">
    <property type="entry name" value="CNH"/>
    <property type="match status" value="1"/>
</dbReference>
<evidence type="ECO:0000256" key="3">
    <source>
        <dbReference type="ARBA" id="ARBA00038201"/>
    </source>
</evidence>
<name>A0A9P5PJD7_9AGAR</name>
<dbReference type="OrthoDB" id="5325112at2759"/>
<feature type="region of interest" description="Disordered" evidence="5">
    <location>
        <begin position="512"/>
        <end position="531"/>
    </location>
</feature>
<dbReference type="EMBL" id="JADNRY010000123">
    <property type="protein sequence ID" value="KAF9064436.1"/>
    <property type="molecule type" value="Genomic_DNA"/>
</dbReference>
<comment type="subcellular location">
    <subcellularLocation>
        <location evidence="1">Endomembrane system</location>
        <topology evidence="1">Peripheral membrane protein</topology>
    </subcellularLocation>
</comment>
<feature type="domain" description="CNH" evidence="6">
    <location>
        <begin position="15"/>
        <end position="326"/>
    </location>
</feature>
<dbReference type="GO" id="GO:0012505">
    <property type="term" value="C:endomembrane system"/>
    <property type="evidence" value="ECO:0007669"/>
    <property type="project" value="UniProtKB-SubCell"/>
</dbReference>
<reference evidence="7" key="1">
    <citation type="submission" date="2020-11" db="EMBL/GenBank/DDBJ databases">
        <authorList>
            <consortium name="DOE Joint Genome Institute"/>
            <person name="Ahrendt S."/>
            <person name="Riley R."/>
            <person name="Andreopoulos W."/>
            <person name="Labutti K."/>
            <person name="Pangilinan J."/>
            <person name="Ruiz-Duenas F.J."/>
            <person name="Barrasa J.M."/>
            <person name="Sanchez-Garcia M."/>
            <person name="Camarero S."/>
            <person name="Miyauchi S."/>
            <person name="Serrano A."/>
            <person name="Linde D."/>
            <person name="Babiker R."/>
            <person name="Drula E."/>
            <person name="Ayuso-Fernandez I."/>
            <person name="Pacheco R."/>
            <person name="Padilla G."/>
            <person name="Ferreira P."/>
            <person name="Barriuso J."/>
            <person name="Kellner H."/>
            <person name="Castanera R."/>
            <person name="Alfaro M."/>
            <person name="Ramirez L."/>
            <person name="Pisabarro A.G."/>
            <person name="Kuo A."/>
            <person name="Tritt A."/>
            <person name="Lipzen A."/>
            <person name="He G."/>
            <person name="Yan M."/>
            <person name="Ng V."/>
            <person name="Cullen D."/>
            <person name="Martin F."/>
            <person name="Rosso M.-N."/>
            <person name="Henrissat B."/>
            <person name="Hibbett D."/>
            <person name="Martinez A.T."/>
            <person name="Grigoriev I.V."/>
        </authorList>
    </citation>
    <scope>NUCLEOTIDE SEQUENCE</scope>
    <source>
        <strain evidence="7">AH 40177</strain>
    </source>
</reference>
<sequence>MAPFLTPKVVLAGLKERIESLLVQGMARIYLGSSTGNLHVYSQDTSDQGEMILTEIEVKKSLAKRSIEQLGFIKDINSIVVLSETTVTLFPLPSFTPPTLLSAAKAAFSFGIHSFTYHTQSGLYEQDEFAKPTSIPVLMTYLLVGCRRKVVIYSWKDGEAQDMKEYPLPHSPRIITFMNNDLVCFAYSATEYAVFSISKITVAEVAMTLPASGPTSTMGAFTGLSGYMTLGLGAKSKPGVVKLNDDSTLIVKDNEGIIIGTDARPSRPDSIGWQAPPEEIGNDHSTLTPLYPAFVKPYLFSVLPPGSVQSTDSDPSQNTTPMSAVQIRSAISLLPTQTFLYPFKDSSKSLSPSSPTPQPPSNATIRLMTPSSAIINPSIFLLTTPIDRTTAAAEGSSIWRFEMKPWAAQLDELVLAGQYLDALKLLDTIDLKSLSDKDDRRIQIRALNAVSEFQAGQFDKAIETFTELNINPFKVVALYPEFISGRLSVPPEKWIELYGGPKHVPSANIPVASETEAKDSEPTKDVTHERSMTATSELLDSSGLANTGSIRGRLKGLGAFMGAAAPVPPKDDDAVSIKSQAPKPSKPNVDADYHRSVESLARSFLPDRRSKLGKALDEVGITPANQAHDIKPLSATSVEELYALPSAPLSQLTPEQLLRYAQIIDTALFKSYLVVRPVLAGSLFRVPNWCEVEEVEEVLKARGMFRELKDLYNQKKMHGKALELLRQLGEKEDVMEDRLFDSIHYLRKLGSEYIDQVFESARWVIEQDSDRALEIFKSDDVDLPRDRVADYLERISPVLCTKYLEYLIQERGEESNDFHDRLAELYARITLDARKKMDDKLWKESYRKLLEFISTTIRYRVDRLYGLLSSEDLYEARAILLGKLGRHDQALELYVYRLQDYLKAEEYCKQYHQPEAETSNIFLTLLRIYLRPTIRTNVDLLKPALELISRHSRRLDTTEALQLLPPLVTLNDVRTFLTESLRIPIFDTQVVRQVSKARGDQVSRRLMSLQTKRVKVTDSRICPQCHKRIGPTIIAVHSPRGEVTHFACREAFSRRLNEGR</sequence>
<dbReference type="InterPro" id="IPR032914">
    <property type="entry name" value="Vam6/VPS39/TRAP1"/>
</dbReference>
<accession>A0A9P5PJD7</accession>
<feature type="compositionally biased region" description="Basic and acidic residues" evidence="5">
    <location>
        <begin position="515"/>
        <end position="531"/>
    </location>
</feature>
<dbReference type="Proteomes" id="UP000772434">
    <property type="component" value="Unassembled WGS sequence"/>
</dbReference>
<evidence type="ECO:0000259" key="6">
    <source>
        <dbReference type="PROSITE" id="PS50219"/>
    </source>
</evidence>
<dbReference type="InterPro" id="IPR019453">
    <property type="entry name" value="VPS39/TGFA1_Znf"/>
</dbReference>
<dbReference type="GO" id="GO:0034058">
    <property type="term" value="P:endosomal vesicle fusion"/>
    <property type="evidence" value="ECO:0007669"/>
    <property type="project" value="TreeGrafter"/>
</dbReference>
<dbReference type="InterPro" id="IPR000547">
    <property type="entry name" value="Clathrin_H-chain/VPS_repeat"/>
</dbReference>
<dbReference type="AlphaFoldDB" id="A0A9P5PJD7"/>
<dbReference type="GO" id="GO:0006886">
    <property type="term" value="P:intracellular protein transport"/>
    <property type="evidence" value="ECO:0007669"/>
    <property type="project" value="UniProtKB-UniRule"/>
</dbReference>
<dbReference type="Pfam" id="PF00780">
    <property type="entry name" value="CNH"/>
    <property type="match status" value="1"/>
</dbReference>
<evidence type="ECO:0000256" key="2">
    <source>
        <dbReference type="ARBA" id="ARBA00023136"/>
    </source>
</evidence>
<comment type="similarity">
    <text evidence="3">Belongs to the VAM6/VPS39 family.</text>
</comment>
<dbReference type="GO" id="GO:0000329">
    <property type="term" value="C:fungal-type vacuole membrane"/>
    <property type="evidence" value="ECO:0007669"/>
    <property type="project" value="TreeGrafter"/>
</dbReference>
<protein>
    <recommendedName>
        <fullName evidence="6">CNH domain-containing protein</fullName>
    </recommendedName>
</protein>
<dbReference type="GO" id="GO:0006914">
    <property type="term" value="P:autophagy"/>
    <property type="evidence" value="ECO:0007669"/>
    <property type="project" value="TreeGrafter"/>
</dbReference>
<dbReference type="PANTHER" id="PTHR12894">
    <property type="entry name" value="CNH DOMAIN CONTAINING"/>
    <property type="match status" value="1"/>
</dbReference>
<dbReference type="PANTHER" id="PTHR12894:SF49">
    <property type="entry name" value="VAM6_VPS39-LIKE PROTEIN"/>
    <property type="match status" value="1"/>
</dbReference>
<evidence type="ECO:0000256" key="4">
    <source>
        <dbReference type="PROSITE-ProRule" id="PRU01006"/>
    </source>
</evidence>
<dbReference type="InterPro" id="IPR001180">
    <property type="entry name" value="CNH_dom"/>
</dbReference>
<dbReference type="Pfam" id="PF10366">
    <property type="entry name" value="Vps39_1"/>
    <property type="match status" value="1"/>
</dbReference>
<evidence type="ECO:0000256" key="5">
    <source>
        <dbReference type="SAM" id="MobiDB-lite"/>
    </source>
</evidence>
<evidence type="ECO:0000313" key="8">
    <source>
        <dbReference type="Proteomes" id="UP000772434"/>
    </source>
</evidence>
<dbReference type="InterPro" id="IPR019452">
    <property type="entry name" value="VPS39/TGF_beta_rcpt-assoc_1"/>
</dbReference>
<proteinExistence type="inferred from homology"/>
<organism evidence="7 8">
    <name type="scientific">Rhodocollybia butyracea</name>
    <dbReference type="NCBI Taxonomy" id="206335"/>
    <lineage>
        <taxon>Eukaryota</taxon>
        <taxon>Fungi</taxon>
        <taxon>Dikarya</taxon>
        <taxon>Basidiomycota</taxon>
        <taxon>Agaricomycotina</taxon>
        <taxon>Agaricomycetes</taxon>
        <taxon>Agaricomycetidae</taxon>
        <taxon>Agaricales</taxon>
        <taxon>Marasmiineae</taxon>
        <taxon>Omphalotaceae</taxon>
        <taxon>Rhodocollybia</taxon>
    </lineage>
</organism>
<gene>
    <name evidence="7" type="ORF">BDP27DRAFT_1230507</name>
</gene>
<evidence type="ECO:0000313" key="7">
    <source>
        <dbReference type="EMBL" id="KAF9064436.1"/>
    </source>
</evidence>
<keyword evidence="8" id="KW-1185">Reference proteome</keyword>
<comment type="caution">
    <text evidence="7">The sequence shown here is derived from an EMBL/GenBank/DDBJ whole genome shotgun (WGS) entry which is preliminary data.</text>
</comment>
<feature type="region of interest" description="Disordered" evidence="5">
    <location>
        <begin position="568"/>
        <end position="591"/>
    </location>
</feature>
<dbReference type="PROSITE" id="PS50236">
    <property type="entry name" value="CHCR"/>
    <property type="match status" value="1"/>
</dbReference>
<keyword evidence="2" id="KW-0472">Membrane</keyword>
<dbReference type="Pfam" id="PF10367">
    <property type="entry name" value="zf-Vps39_C"/>
    <property type="match status" value="1"/>
</dbReference>
<evidence type="ECO:0000256" key="1">
    <source>
        <dbReference type="ARBA" id="ARBA00004184"/>
    </source>
</evidence>
<feature type="repeat" description="CHCR" evidence="4">
    <location>
        <begin position="775"/>
        <end position="934"/>
    </location>
</feature>